<dbReference type="EMBL" id="VHLH01000008">
    <property type="protein sequence ID" value="TPW29961.1"/>
    <property type="molecule type" value="Genomic_DNA"/>
</dbReference>
<comment type="caution">
    <text evidence="2">The sequence shown here is derived from an EMBL/GenBank/DDBJ whole genome shotgun (WGS) entry which is preliminary data.</text>
</comment>
<dbReference type="InterPro" id="IPR023614">
    <property type="entry name" value="Porin_dom_sf"/>
</dbReference>
<proteinExistence type="predicted"/>
<dbReference type="OrthoDB" id="7217987at2"/>
<dbReference type="PROSITE" id="PS51257">
    <property type="entry name" value="PROKAR_LIPOPROTEIN"/>
    <property type="match status" value="1"/>
</dbReference>
<dbReference type="Pfam" id="PF07396">
    <property type="entry name" value="Porin_O_P"/>
    <property type="match status" value="1"/>
</dbReference>
<accession>A0A506UA29</accession>
<evidence type="ECO:0000313" key="3">
    <source>
        <dbReference type="Proteomes" id="UP000320314"/>
    </source>
</evidence>
<keyword evidence="3" id="KW-1185">Reference proteome</keyword>
<dbReference type="AlphaFoldDB" id="A0A506UA29"/>
<evidence type="ECO:0000313" key="2">
    <source>
        <dbReference type="EMBL" id="TPW29961.1"/>
    </source>
</evidence>
<name>A0A506UA29_9HYPH</name>
<evidence type="ECO:0000256" key="1">
    <source>
        <dbReference type="SAM" id="SignalP"/>
    </source>
</evidence>
<protein>
    <recommendedName>
        <fullName evidence="4">Porin</fullName>
    </recommendedName>
</protein>
<sequence>MVDARNHARPALPETMMIKTRMAACVAVCAIASCGAAHAQSNMTKQQSSSKPLAEQNYLRFGTSERNVTIAPFIQFDIGSADADPYGAFGTDLDRDTDFRRARIYASFDYDAFGGLLTVDFANDDAPLTYLFVNYDITDELTVQLGQQDEPFSLEDMIGSRSETFAEAGLNAALVPANNVGAALIYGTDHYSLSGGVFFADLNHDDLGRNGTGVTGRATFAPIATDDEVIHFGLGMTYRDGFDNTTSYGGGSGSYLVKPTPISTGTFADPGRYFATNFEFAAERGRFSLQSEFTVAEQDDGMRGDSTLYGGYVFAAAFLTDDTRPYSAASGSFGKVDPTSSFFEGGTGAVQVGARLSFLDLDDAGGSAGREVAVSGVANWYLSSQIRVTGDVTHTEVTSGPRDDSSIDAAVLRLSYIY</sequence>
<feature type="chain" id="PRO_5021280800" description="Porin" evidence="1">
    <location>
        <begin position="40"/>
        <end position="418"/>
    </location>
</feature>
<organism evidence="2 3">
    <name type="scientific">Pararhizobium mangrovi</name>
    <dbReference type="NCBI Taxonomy" id="2590452"/>
    <lineage>
        <taxon>Bacteria</taxon>
        <taxon>Pseudomonadati</taxon>
        <taxon>Pseudomonadota</taxon>
        <taxon>Alphaproteobacteria</taxon>
        <taxon>Hyphomicrobiales</taxon>
        <taxon>Rhizobiaceae</taxon>
        <taxon>Rhizobium/Agrobacterium group</taxon>
        <taxon>Pararhizobium</taxon>
    </lineage>
</organism>
<gene>
    <name evidence="2" type="ORF">FJU11_06765</name>
</gene>
<reference evidence="2 3" key="1">
    <citation type="submission" date="2019-06" db="EMBL/GenBank/DDBJ databases">
        <authorList>
            <person name="Li M."/>
        </authorList>
    </citation>
    <scope>NUCLEOTIDE SEQUENCE [LARGE SCALE GENOMIC DNA]</scope>
    <source>
        <strain evidence="2 3">BGMRC6574</strain>
    </source>
</reference>
<dbReference type="InterPro" id="IPR010870">
    <property type="entry name" value="Porin_O/P"/>
</dbReference>
<feature type="signal peptide" evidence="1">
    <location>
        <begin position="1"/>
        <end position="39"/>
    </location>
</feature>
<evidence type="ECO:0008006" key="4">
    <source>
        <dbReference type="Google" id="ProtNLM"/>
    </source>
</evidence>
<dbReference type="Gene3D" id="2.40.160.10">
    <property type="entry name" value="Porin"/>
    <property type="match status" value="1"/>
</dbReference>
<keyword evidence="1" id="KW-0732">Signal</keyword>
<dbReference type="Proteomes" id="UP000320314">
    <property type="component" value="Unassembled WGS sequence"/>
</dbReference>